<feature type="region of interest" description="Disordered" evidence="1">
    <location>
        <begin position="95"/>
        <end position="206"/>
    </location>
</feature>
<feature type="non-terminal residue" evidence="2">
    <location>
        <position position="245"/>
    </location>
</feature>
<dbReference type="AlphaFoldDB" id="A0A9N7TKV0"/>
<evidence type="ECO:0000313" key="3">
    <source>
        <dbReference type="Proteomes" id="UP001153269"/>
    </source>
</evidence>
<gene>
    <name evidence="2" type="ORF">PLEPLA_LOCUS1576</name>
</gene>
<dbReference type="Proteomes" id="UP001153269">
    <property type="component" value="Unassembled WGS sequence"/>
</dbReference>
<organism evidence="2 3">
    <name type="scientific">Pleuronectes platessa</name>
    <name type="common">European plaice</name>
    <dbReference type="NCBI Taxonomy" id="8262"/>
    <lineage>
        <taxon>Eukaryota</taxon>
        <taxon>Metazoa</taxon>
        <taxon>Chordata</taxon>
        <taxon>Craniata</taxon>
        <taxon>Vertebrata</taxon>
        <taxon>Euteleostomi</taxon>
        <taxon>Actinopterygii</taxon>
        <taxon>Neopterygii</taxon>
        <taxon>Teleostei</taxon>
        <taxon>Neoteleostei</taxon>
        <taxon>Acanthomorphata</taxon>
        <taxon>Carangaria</taxon>
        <taxon>Pleuronectiformes</taxon>
        <taxon>Pleuronectoidei</taxon>
        <taxon>Pleuronectidae</taxon>
        <taxon>Pleuronectes</taxon>
    </lineage>
</organism>
<proteinExistence type="predicted"/>
<name>A0A9N7TKV0_PLEPL</name>
<dbReference type="EMBL" id="CADEAL010000075">
    <property type="protein sequence ID" value="CAB1413873.1"/>
    <property type="molecule type" value="Genomic_DNA"/>
</dbReference>
<feature type="compositionally biased region" description="Basic and acidic residues" evidence="1">
    <location>
        <begin position="123"/>
        <end position="139"/>
    </location>
</feature>
<evidence type="ECO:0000313" key="2">
    <source>
        <dbReference type="EMBL" id="CAB1413873.1"/>
    </source>
</evidence>
<feature type="compositionally biased region" description="Basic residues" evidence="1">
    <location>
        <begin position="169"/>
        <end position="195"/>
    </location>
</feature>
<accession>A0A9N7TKV0</accession>
<comment type="caution">
    <text evidence="2">The sequence shown here is derived from an EMBL/GenBank/DDBJ whole genome shotgun (WGS) entry which is preliminary data.</text>
</comment>
<evidence type="ECO:0000256" key="1">
    <source>
        <dbReference type="SAM" id="MobiDB-lite"/>
    </source>
</evidence>
<protein>
    <submittedName>
        <fullName evidence="2">Uncharacterized protein</fullName>
    </submittedName>
</protein>
<sequence>MGTGYYGILFVRDVVLLVRKTPICWTICHRPGNRVQPRWDPQFVQILRHRPAGRTQCSRASSVFGTTMKNIGGEERGLDLVEDSCWRLERRRTGAASVQTNNDYAPRGTRWRRSASQGMAKPTGKDNAERKERDSERKNGPATGGNGSGEGPRVSMKHYTVEAIPAYGGRRRRQRARSHTSGIKHQRRTTHSKKNRQNDDSGACAVGEDGYQRERWIKNLKVIHQNGVVWNAKGRRNREGRRIEE</sequence>
<keyword evidence="3" id="KW-1185">Reference proteome</keyword>
<reference evidence="2" key="1">
    <citation type="submission" date="2020-03" db="EMBL/GenBank/DDBJ databases">
        <authorList>
            <person name="Weist P."/>
        </authorList>
    </citation>
    <scope>NUCLEOTIDE SEQUENCE</scope>
</reference>